<dbReference type="RefSeq" id="WP_003634015.1">
    <property type="nucleotide sequence ID" value="NZ_AZDF01000006.1"/>
</dbReference>
<dbReference type="Proteomes" id="UP000003752">
    <property type="component" value="Unassembled WGS sequence"/>
</dbReference>
<evidence type="ECO:0000313" key="2">
    <source>
        <dbReference type="Proteomes" id="UP000003752"/>
    </source>
</evidence>
<name>C0XIQ7_LENH9</name>
<dbReference type="HOGENOM" id="CLU_143429_0_0_9"/>
<dbReference type="AlphaFoldDB" id="C0XIQ7"/>
<sequence length="139" mass="16400">MSTETINHQINQGATIKKAKQFLKEYDSWHLTTLRLRQASQIRVLSPVEEKQLAKASFECQVRQKTLDVMRETDDVSSLLADLLRWRYLCHWTVPKICQQLADKYQLGYLSERTYMRYQNHAILNFAILCPIDLLIQKN</sequence>
<dbReference type="PATRIC" id="fig|1423757.3.peg.2245"/>
<proteinExistence type="predicted"/>
<reference evidence="1 2" key="1">
    <citation type="submission" date="2009-01" db="EMBL/GenBank/DDBJ databases">
        <authorList>
            <person name="Qin X."/>
            <person name="Bachman B."/>
            <person name="Battles P."/>
            <person name="Bell A."/>
            <person name="Bess C."/>
            <person name="Bickham C."/>
            <person name="Chaboub L."/>
            <person name="Chen D."/>
            <person name="Coyle M."/>
            <person name="Deiros D.R."/>
            <person name="Dinh H."/>
            <person name="Forbes L."/>
            <person name="Fowler G."/>
            <person name="Francisco L."/>
            <person name="Fu Q."/>
            <person name="Gubbala S."/>
            <person name="Hale W."/>
            <person name="Han Y."/>
            <person name="Hemphill L."/>
            <person name="Highlander S.K."/>
            <person name="Hirani K."/>
            <person name="Hogues M."/>
            <person name="Jackson L."/>
            <person name="Jakkamsetti A."/>
            <person name="Javaid M."/>
            <person name="Jiang H."/>
            <person name="Korchina V."/>
            <person name="Kovar C."/>
            <person name="Lara F."/>
            <person name="Lee S."/>
            <person name="Mata R."/>
            <person name="Mathew T."/>
            <person name="Moen C."/>
            <person name="Morales K."/>
            <person name="Munidasa M."/>
            <person name="Nazareth L."/>
            <person name="Ngo R."/>
            <person name="Nguyen L."/>
            <person name="Okwuonu G."/>
            <person name="Ongeri F."/>
            <person name="Patil S."/>
            <person name="Petrosino J."/>
            <person name="Pham C."/>
            <person name="Pham P."/>
            <person name="Pu L.-L."/>
            <person name="Puazo M."/>
            <person name="Raj R."/>
            <person name="Reid J."/>
            <person name="Rouhana J."/>
            <person name="Saada N."/>
            <person name="Shang Y."/>
            <person name="Simmons D."/>
            <person name="Thornton R."/>
            <person name="Warren J."/>
            <person name="Weissenberger G."/>
            <person name="Zhang J."/>
            <person name="Zhang L."/>
            <person name="Zhou C."/>
            <person name="Zhu D."/>
            <person name="Muzny D."/>
            <person name="Worley K."/>
            <person name="Gibbs R."/>
        </authorList>
    </citation>
    <scope>NUCLEOTIDE SEQUENCE [LARGE SCALE GENOMIC DNA]</scope>
    <source>
        <strain evidence="2">ATCC 8290 / DSM 20176 / CCUG 30140 / JCM 1155 / KCTC 3500 / NBRC 15886 / NCIMB 8040 / NRRL B-1843 / 9</strain>
    </source>
</reference>
<dbReference type="EMBL" id="ACGP01000117">
    <property type="protein sequence ID" value="EEI24718.1"/>
    <property type="molecule type" value="Genomic_DNA"/>
</dbReference>
<evidence type="ECO:0000313" key="1">
    <source>
        <dbReference type="EMBL" id="EEI24718.1"/>
    </source>
</evidence>
<comment type="caution">
    <text evidence="1">The sequence shown here is derived from an EMBL/GenBank/DDBJ whole genome shotgun (WGS) entry which is preliminary data.</text>
</comment>
<protein>
    <submittedName>
        <fullName evidence="1">Phage transcriptional regulator, ArpU family</fullName>
    </submittedName>
</protein>
<keyword evidence="2" id="KW-1185">Reference proteome</keyword>
<organism evidence="1 2">
    <name type="scientific">Lentilactobacillus hilgardii (strain ATCC 8290 / DSM 20176 / CCUG 30140 / JCM 1155 / KCTC 3500 / NBRC 15886 / NCIMB 8040 / NRRL B-1843 / 9)</name>
    <dbReference type="NCBI Taxonomy" id="1423757"/>
    <lineage>
        <taxon>Bacteria</taxon>
        <taxon>Bacillati</taxon>
        <taxon>Bacillota</taxon>
        <taxon>Bacilli</taxon>
        <taxon>Lactobacillales</taxon>
        <taxon>Lactobacillaceae</taxon>
        <taxon>Lentilactobacillus</taxon>
    </lineage>
</organism>
<gene>
    <name evidence="1" type="ORF">HMPREF0519_1118</name>
</gene>
<accession>C0XIQ7</accession>